<feature type="compositionally biased region" description="Low complexity" evidence="15">
    <location>
        <begin position="327"/>
        <end position="350"/>
    </location>
</feature>
<protein>
    <submittedName>
        <fullName evidence="16">Putative mitochondrial carrier protein mrs3/4</fullName>
    </submittedName>
</protein>
<evidence type="ECO:0000256" key="14">
    <source>
        <dbReference type="RuleBase" id="RU000488"/>
    </source>
</evidence>
<keyword evidence="12 13" id="KW-0472">Membrane</keyword>
<organism evidence="16">
    <name type="scientific">Corethrella appendiculata</name>
    <dbReference type="NCBI Taxonomy" id="1370023"/>
    <lineage>
        <taxon>Eukaryota</taxon>
        <taxon>Metazoa</taxon>
        <taxon>Ecdysozoa</taxon>
        <taxon>Arthropoda</taxon>
        <taxon>Hexapoda</taxon>
        <taxon>Insecta</taxon>
        <taxon>Pterygota</taxon>
        <taxon>Neoptera</taxon>
        <taxon>Endopterygota</taxon>
        <taxon>Diptera</taxon>
        <taxon>Nematocera</taxon>
        <taxon>Culicoidea</taxon>
        <taxon>Chaoboridae</taxon>
        <taxon>Corethrella</taxon>
    </lineage>
</organism>
<dbReference type="GO" id="GO:0015093">
    <property type="term" value="F:ferrous iron transmembrane transporter activity"/>
    <property type="evidence" value="ECO:0007669"/>
    <property type="project" value="TreeGrafter"/>
</dbReference>
<dbReference type="GO" id="GO:0005743">
    <property type="term" value="C:mitochondrial inner membrane"/>
    <property type="evidence" value="ECO:0007669"/>
    <property type="project" value="UniProtKB-SubCell"/>
</dbReference>
<evidence type="ECO:0000256" key="7">
    <source>
        <dbReference type="ARBA" id="ARBA00022792"/>
    </source>
</evidence>
<dbReference type="Gene3D" id="1.50.40.10">
    <property type="entry name" value="Mitochondrial carrier domain"/>
    <property type="match status" value="2"/>
</dbReference>
<evidence type="ECO:0000256" key="3">
    <source>
        <dbReference type="ARBA" id="ARBA00022448"/>
    </source>
</evidence>
<keyword evidence="8" id="KW-1133">Transmembrane helix</keyword>
<feature type="repeat" description="Solcar" evidence="13">
    <location>
        <begin position="196"/>
        <end position="283"/>
    </location>
</feature>
<evidence type="ECO:0000256" key="11">
    <source>
        <dbReference type="ARBA" id="ARBA00023128"/>
    </source>
</evidence>
<evidence type="ECO:0000313" key="16">
    <source>
        <dbReference type="EMBL" id="JAB57056.1"/>
    </source>
</evidence>
<accession>U5ETE7</accession>
<evidence type="ECO:0000256" key="1">
    <source>
        <dbReference type="ARBA" id="ARBA00004448"/>
    </source>
</evidence>
<keyword evidence="3 14" id="KW-0813">Transport</keyword>
<dbReference type="PRINTS" id="PR00926">
    <property type="entry name" value="MITOCARRIER"/>
</dbReference>
<evidence type="ECO:0000256" key="4">
    <source>
        <dbReference type="ARBA" id="ARBA00022496"/>
    </source>
</evidence>
<evidence type="ECO:0000256" key="15">
    <source>
        <dbReference type="SAM" id="MobiDB-lite"/>
    </source>
</evidence>
<dbReference type="InterPro" id="IPR002067">
    <property type="entry name" value="MCP"/>
</dbReference>
<evidence type="ECO:0000256" key="8">
    <source>
        <dbReference type="ARBA" id="ARBA00022989"/>
    </source>
</evidence>
<keyword evidence="10" id="KW-0406">Ion transport</keyword>
<proteinExistence type="evidence at transcript level"/>
<dbReference type="PROSITE" id="PS50920">
    <property type="entry name" value="SOLCAR"/>
    <property type="match status" value="3"/>
</dbReference>
<dbReference type="SUPFAM" id="SSF103506">
    <property type="entry name" value="Mitochondrial carrier"/>
    <property type="match status" value="1"/>
</dbReference>
<dbReference type="InterPro" id="IPR023395">
    <property type="entry name" value="MCP_dom_sf"/>
</dbReference>
<evidence type="ECO:0000256" key="9">
    <source>
        <dbReference type="ARBA" id="ARBA00023004"/>
    </source>
</evidence>
<name>U5ETE7_9DIPT</name>
<evidence type="ECO:0000256" key="12">
    <source>
        <dbReference type="ARBA" id="ARBA00023136"/>
    </source>
</evidence>
<keyword evidence="11" id="KW-0496">Mitochondrion</keyword>
<keyword evidence="9" id="KW-0408">Iron</keyword>
<evidence type="ECO:0000256" key="13">
    <source>
        <dbReference type="PROSITE-ProRule" id="PRU00282"/>
    </source>
</evidence>
<evidence type="ECO:0000256" key="10">
    <source>
        <dbReference type="ARBA" id="ARBA00023065"/>
    </source>
</evidence>
<keyword evidence="6" id="KW-0677">Repeat</keyword>
<feature type="region of interest" description="Disordered" evidence="15">
    <location>
        <begin position="327"/>
        <end position="358"/>
    </location>
</feature>
<dbReference type="EMBL" id="GANO01002815">
    <property type="protein sequence ID" value="JAB57056.1"/>
    <property type="molecule type" value="mRNA"/>
</dbReference>
<evidence type="ECO:0000256" key="6">
    <source>
        <dbReference type="ARBA" id="ARBA00022737"/>
    </source>
</evidence>
<reference evidence="16" key="1">
    <citation type="journal article" date="2014" name="Insect Biochem. Mol. Biol.">
        <title>An insight into the sialome of the frog biting fly, Corethrella appendiculata.</title>
        <authorList>
            <person name="Ribeiro J.M.C."/>
            <person name="Chagas A.C."/>
            <person name="Pham V.M."/>
            <person name="Lounibos L.P."/>
            <person name="Calvo E."/>
        </authorList>
    </citation>
    <scope>NUCLEOTIDE SEQUENCE</scope>
    <source>
        <tissue evidence="16">Salivary glands</tissue>
    </source>
</reference>
<dbReference type="GO" id="GO:0048250">
    <property type="term" value="P:iron import into the mitochondrion"/>
    <property type="evidence" value="ECO:0007669"/>
    <property type="project" value="TreeGrafter"/>
</dbReference>
<sequence>MNFDDYEQLPTTSVSTNMTAGAIAGVMEHCVMYPLDSVKTRMQSLSHMRVHDTIMTTYRDMIKTEGLLRPFRGMGAVVAGAGPAHAFYFGAYEYSKEFLGTLQIKNEINYVISATLATLIHDAISIPADVVKQRLQMYNSPYRSIVHCAKNVYRTEGIAAFYRSYSTQLVMNLPYSAIHFSTYEFFQSLLNNDNKYNPKAHMIAGAMAGAAAAALTTPLDVCKTLLNTQEDGAGKTKGLVSACRKIYHIAGFTGFFKGMQARVLYQMPATAICWSTYEFFKYMLSRTKKSIDSSVIDENKFTKELRYVLPVASSVSVSAEASLTTTAPPLSTTTSLPSSTTTTTTSSTPSCQTKQQRELPAMSGAGIYGAMSYNTMHSNDTAQFTHLRRN</sequence>
<dbReference type="InterPro" id="IPR018108">
    <property type="entry name" value="MCP_transmembrane"/>
</dbReference>
<comment type="similarity">
    <text evidence="2 14">Belongs to the mitochondrial carrier (TC 2.A.29) family.</text>
</comment>
<dbReference type="FunFam" id="1.50.40.10:FF:000029">
    <property type="entry name" value="Solute carrier family 25 member 28"/>
    <property type="match status" value="1"/>
</dbReference>
<dbReference type="PANTHER" id="PTHR45758">
    <property type="entry name" value="MITOFERRIN-1-RELATED"/>
    <property type="match status" value="1"/>
</dbReference>
<keyword evidence="4" id="KW-0410">Iron transport</keyword>
<comment type="subcellular location">
    <subcellularLocation>
        <location evidence="1">Mitochondrion inner membrane</location>
        <topology evidence="1">Multi-pass membrane protein</topology>
    </subcellularLocation>
</comment>
<dbReference type="AlphaFoldDB" id="U5ETE7"/>
<evidence type="ECO:0000256" key="5">
    <source>
        <dbReference type="ARBA" id="ARBA00022692"/>
    </source>
</evidence>
<feature type="repeat" description="Solcar" evidence="13">
    <location>
        <begin position="12"/>
        <end position="98"/>
    </location>
</feature>
<dbReference type="Pfam" id="PF00153">
    <property type="entry name" value="Mito_carr"/>
    <property type="match status" value="3"/>
</dbReference>
<evidence type="ECO:0000256" key="2">
    <source>
        <dbReference type="ARBA" id="ARBA00006375"/>
    </source>
</evidence>
<keyword evidence="5 13" id="KW-0812">Transmembrane</keyword>
<keyword evidence="7" id="KW-0999">Mitochondrion inner membrane</keyword>
<dbReference type="PANTHER" id="PTHR45758:SF20">
    <property type="entry name" value="MITOFERRIN-2"/>
    <property type="match status" value="1"/>
</dbReference>
<feature type="repeat" description="Solcar" evidence="13">
    <location>
        <begin position="105"/>
        <end position="189"/>
    </location>
</feature>